<dbReference type="Pfam" id="PF05199">
    <property type="entry name" value="GMC_oxred_C"/>
    <property type="match status" value="1"/>
</dbReference>
<gene>
    <name evidence="6" type="ORF">J2125_003208</name>
</gene>
<reference evidence="6 7" key="1">
    <citation type="submission" date="2021-03" db="EMBL/GenBank/DDBJ databases">
        <authorList>
            <person name="D'Agostino P."/>
            <person name="Huntemann M."/>
            <person name="Clum A."/>
            <person name="Spunde A."/>
            <person name="Palaniappan K."/>
            <person name="Ritter S."/>
            <person name="Mikhailova N."/>
            <person name="Chen I.-M."/>
            <person name="Stamatis D."/>
            <person name="Reddy T."/>
            <person name="O'Malley R."/>
            <person name="Daum C."/>
            <person name="Shapiro N."/>
            <person name="Ivanova N."/>
            <person name="Kyrpides N."/>
            <person name="Woyke T."/>
        </authorList>
    </citation>
    <scope>NUCLEOTIDE SEQUENCE [LARGE SCALE GENOMIC DNA]</scope>
    <source>
        <strain evidence="6 7">WS4403</strain>
    </source>
</reference>
<reference evidence="7" key="2">
    <citation type="submission" date="2023-07" db="EMBL/GenBank/DDBJ databases">
        <title>Genome mining of underrepresented organisms for secondary metabolites.</title>
        <authorList>
            <person name="D'Agostino P.M."/>
        </authorList>
    </citation>
    <scope>NUCLEOTIDE SEQUENCE [LARGE SCALE GENOMIC DNA]</scope>
    <source>
        <strain evidence="7">WS4403</strain>
    </source>
</reference>
<keyword evidence="4" id="KW-0274">FAD</keyword>
<dbReference type="PROSITE" id="PS00624">
    <property type="entry name" value="GMC_OXRED_2"/>
    <property type="match status" value="1"/>
</dbReference>
<dbReference type="PANTHER" id="PTHR11552">
    <property type="entry name" value="GLUCOSE-METHANOL-CHOLINE GMC OXIDOREDUCTASE"/>
    <property type="match status" value="1"/>
</dbReference>
<evidence type="ECO:0000313" key="7">
    <source>
        <dbReference type="Proteomes" id="UP001195624"/>
    </source>
</evidence>
<dbReference type="EMBL" id="JAGGMQ010000001">
    <property type="protein sequence ID" value="MBP2170016.1"/>
    <property type="molecule type" value="Genomic_DNA"/>
</dbReference>
<proteinExistence type="inferred from homology"/>
<comment type="similarity">
    <text evidence="2">Belongs to the GMC oxidoreductase family.</text>
</comment>
<name>A0ABS4PBI5_9GAMM</name>
<keyword evidence="3" id="KW-0285">Flavoprotein</keyword>
<dbReference type="InterPro" id="IPR012132">
    <property type="entry name" value="GMC_OxRdtase"/>
</dbReference>
<dbReference type="Gene3D" id="3.30.560.10">
    <property type="entry name" value="Glucose Oxidase, domain 3"/>
    <property type="match status" value="1"/>
</dbReference>
<dbReference type="SUPFAM" id="SSF54373">
    <property type="entry name" value="FAD-linked reductases, C-terminal domain"/>
    <property type="match status" value="1"/>
</dbReference>
<feature type="domain" description="Glucose-methanol-choline oxidoreductase N-terminal" evidence="5">
    <location>
        <begin position="253"/>
        <end position="267"/>
    </location>
</feature>
<evidence type="ECO:0000256" key="1">
    <source>
        <dbReference type="ARBA" id="ARBA00001974"/>
    </source>
</evidence>
<evidence type="ECO:0000256" key="2">
    <source>
        <dbReference type="ARBA" id="ARBA00010790"/>
    </source>
</evidence>
<dbReference type="Pfam" id="PF00732">
    <property type="entry name" value="GMC_oxred_N"/>
    <property type="match status" value="1"/>
</dbReference>
<dbReference type="RefSeq" id="WP_017800798.1">
    <property type="nucleotide sequence ID" value="NZ_JAGGMQ010000001.1"/>
</dbReference>
<comment type="cofactor">
    <cofactor evidence="1">
        <name>FAD</name>
        <dbReference type="ChEBI" id="CHEBI:57692"/>
    </cofactor>
</comment>
<comment type="caution">
    <text evidence="6">The sequence shown here is derived from an EMBL/GenBank/DDBJ whole genome shotgun (WGS) entry which is preliminary data.</text>
</comment>
<keyword evidence="7" id="KW-1185">Reference proteome</keyword>
<dbReference type="InterPro" id="IPR000172">
    <property type="entry name" value="GMC_OxRdtase_N"/>
</dbReference>
<dbReference type="InterPro" id="IPR036188">
    <property type="entry name" value="FAD/NAD-bd_sf"/>
</dbReference>
<dbReference type="PANTHER" id="PTHR11552:SF147">
    <property type="entry name" value="CHOLINE DEHYDROGENASE, MITOCHONDRIAL"/>
    <property type="match status" value="1"/>
</dbReference>
<evidence type="ECO:0000259" key="5">
    <source>
        <dbReference type="PROSITE" id="PS00624"/>
    </source>
</evidence>
<dbReference type="Gene3D" id="3.50.50.60">
    <property type="entry name" value="FAD/NAD(P)-binding domain"/>
    <property type="match status" value="1"/>
</dbReference>
<dbReference type="SUPFAM" id="SSF51905">
    <property type="entry name" value="FAD/NAD(P)-binding domain"/>
    <property type="match status" value="1"/>
</dbReference>
<sequence length="509" mass="54759">MRHFDVLVIGGGSAGSVLAARFSENPDCQVALLEAGEWPTDPDIAKPAMWPLIQGRAYDWQYATLAQSGTANRIHPWPRGRTVGGSSCLHAMAHVRGHQDDFAAWAQATGDDNWSWQGLLPWFIKSERFSGGASAVHGADGPLDVWLPDAEVHPLVKSYMQAGLNQGAPWLGDHNRGQLCGVAPNSLTIRQGERVSAADAWLKPAGERHNLTLLLHTEVEKLLLEGNKISGVNCIIAGQAETLSADNVIVAAGALASPALLMRSGIGCASELEALGISCQLPLAQVGKNLHDHLLAAGNVWLARQPIGKTRLQHSESLMYLHSADITRRDVQPDIVLGCVCAPSVADSFPQPEPGTTYTLLCGVTRPTSRGQITLSGPHRNDKLLIDPAYLQTEHDRQTFIKALKIARQIGNDAALSPWREKEWLPGEQVQDDAALSEFISRAVITHHHPVGTCQMGKTAQDSVVDGRLRIHGVDNGYVVDASVIPTITCGPVHAAILAIAESFAGRFR</sequence>
<evidence type="ECO:0000313" key="6">
    <source>
        <dbReference type="EMBL" id="MBP2170016.1"/>
    </source>
</evidence>
<protein>
    <submittedName>
        <fullName evidence="6">Choline dehydrogenase-like flavoprotein</fullName>
    </submittedName>
</protein>
<dbReference type="InterPro" id="IPR007867">
    <property type="entry name" value="GMC_OxRtase_C"/>
</dbReference>
<dbReference type="Proteomes" id="UP001195624">
    <property type="component" value="Unassembled WGS sequence"/>
</dbReference>
<organism evidence="6 7">
    <name type="scientific">Winslowiella toletana</name>
    <dbReference type="NCBI Taxonomy" id="92490"/>
    <lineage>
        <taxon>Bacteria</taxon>
        <taxon>Pseudomonadati</taxon>
        <taxon>Pseudomonadota</taxon>
        <taxon>Gammaproteobacteria</taxon>
        <taxon>Enterobacterales</taxon>
        <taxon>Erwiniaceae</taxon>
        <taxon>Winslowiella</taxon>
    </lineage>
</organism>
<evidence type="ECO:0000256" key="4">
    <source>
        <dbReference type="ARBA" id="ARBA00022827"/>
    </source>
</evidence>
<evidence type="ECO:0000256" key="3">
    <source>
        <dbReference type="ARBA" id="ARBA00022630"/>
    </source>
</evidence>
<accession>A0ABS4PBI5</accession>
<dbReference type="PIRSF" id="PIRSF000137">
    <property type="entry name" value="Alcohol_oxidase"/>
    <property type="match status" value="1"/>
</dbReference>